<dbReference type="SUPFAM" id="SSF52540">
    <property type="entry name" value="P-loop containing nucleoside triphosphate hydrolases"/>
    <property type="match status" value="1"/>
</dbReference>
<dbReference type="InterPro" id="IPR035963">
    <property type="entry name" value="FERM_2"/>
</dbReference>
<sequence>MPPSRSKTWQKKAGKEKVLSCEKNSAGDSKIRCGKQREGKSRGQVKGKESLPGQGDSLGEEPLKIQRLGRPQESKENDHKKLFQRKKVSRRNDKSESGLGRRHQVSRLQGRKGKAWRQKEMTSGQESEDSSDKEGKATTNRKKRSFRKRSGKRLGETGSELGAGKAITEQGAEGSFHKQNLAEKAQNPRRRHRGNQDFKEASEQKSGSQSQGSRAQEKGGRTGKKQVEALTRIVITESEDENILETSDNSCSDSSSEGHRTHTTGTEEAVVGSTSCSEDKSSSAEEKSSSSEEDGNSEKEDPPVSEGKGYKELADESKDASVEPEKEQVSTGRKTDSEAEGTEFGGLEAEEKMRKPDKMLRQPECAPAESSEADNQLSTSGLQVKSVKNRENIEVDKENILENDRVEDLSKDGHVNSDSSGESSSSENIDEVKENKPEPLPTAVKAKLHVHLGKHEQGEKVNDEGRESFLSKQQRTLKEKPGKCEIPEQSEAAGHRQRDSSDCSRQDHPALMLTKKHSSRSQFPLHLENQDKNTETKLSPSQKPNPAQMALGASSDLNNVESICFKPMTLGTPSKQKEPNTAQSFGEKRINTSSCSTITKKSSDKRLIGKKKKVGKVIGEVKQSSGQSTKGKKEKAEEVAAEAPSETEPVHGGEGSKHLHTLSSFRKVTSWLGQKPAKKARLKARLLSVARAIGISRWLLKKFGKKKRSSKRFGFRSRMAIRILSTAGWAGRSGKAFPGADGQLDRAEPREKESSASLVEGKSLKGSDPKMVEEVVHTDLPPGDSPLGGTSSFPCLDEKSSATAARFAVVFPRVHSLVKAKNSLSRGSGKGYSLQKPKSPSETKSVTLVQQDYRFQCDIPRSLMDPSQRQSGQGFLPRREKEPIHTSDYCSEGDLKEGSGVLQTAGSMVTPAVHWSQQQGQGCDPAGWLNSGLLLPRPTMENLSKWVTSREPQLASSRARACKDQWEAEDVADNVLEMELMQKEVYVCEEHCAEVEEIEDLTRLEHIFAIAELAYALSQSSGQEQCVLISGHSGSGKTEAAKAIVQYLTTLYQRSDSHRIRQPCNVLPILESFGNARTILNDNSSRFGKLLNVHLRHGTVVGTSISQYLLEKSRVVFQAHGERNYHVFYELLAGLPVEQKEEMYLQEAESYFYLNQGRACHVLGKEDSRDFLVLVQALEGISLSDDQLSSTWAVLAAILQLGNICFTSYEKDSLEHAAIASDAEIQIVAKLLCVSAELLHRAVTHRVTVTSYDRIFTPLSVEGAIDARDSIAKALYYLLFEWLLLRINEWLAPWESDSALGIVDIHGFEDLGVNSLEQLCINFANEHLQWFFCQTVIAQEEEEYRREQLAWIPISKMCSKSCLDFLTVKPHGILCILDDQTSLTQATDHTFLQKCHYHHGNSPWYTKPKLPLPEFTVQHYAGPVTYQVHKFLNKNRDQLRPEVLEIFSQSRLKVVSDIFQRAKAAHGQRRELGGKGLRAQPSTLVSKFQQSLQDLTAKLRGSHAFFIRCISPNPRKLPDIFDVEYVQGQLRHSGILQAIHIQKEGYPVRLSFRSFLARYGLLAGSSPSSSEQREGCAAVLAHVVGNPSDLYQIGVTKVFLKEEARQQLERLWLQRQSWAVVTLQRKFRRLLRHRRLRVLQEKATLIQAHFRGYQARKRYRRLKKTLVQFKTMILISRPLIQRRKRCQVTTVLSEQGEAISDVGLLEIPAELAALLHFVEGRQQAQANQITETQPPEVKVKDDLSLPANINSYPFSSFIKSHFQKPDFPAPGQPLQHPLTHLDAEHQESALEINKLILRFIGDKNLHGWQEVLLGNYIAGRGLGDAALRNEIFSQVVSQTWRNPDTELSQRGWVLMAALLSCFSPSPALEKPLLKFVSDHGMEGYSAVCQRKILTAAQGTETEPAPSRAYPPTQLEWTANQRRGKMVLDVHAFNEEKFSAEVESWMTGEQYAAWILSSRGCDKKTRGWTVSMFTGNTWQDLLGCDFVLDLIGEMEDTSNFSSSSQAPTEYPITPERDRGTLQPSDLDTIPPAPGIQAPAYPPPNLPPELTGLHPDPRLRDDLRTPVGLDHYVDDLFSPVLHQASRGSDMENRESLSKRMKGGGKIGPTQRGVFPSPGFSGMTQTPVYQPMVGMPAAMPMMPGAAGVAPMPAMVMPQPMVPAVDPSQLAAQQQAFINQQAMLMAQQMTLQAMSISQQQQQQELQKLQRSLENPRPRVSSPAQASAPATLPKPRQPSSSQAAAAPAKSPEPPAKAKEPEFSSSEDDEYPRETFQQKREYFQKMGEQRIRVKKVRPSKTWTPPAKPQPKEEEEEKKREEPEERKEVKPVPEPEPVTASPVPPPEPKPIKETPKPKKQPPVVKPSGPESRPEPSREIRNIIRMYQSRPAPEPQPIEPSRRVAKPFIKKNDPKNEALAKLGMMNHSNHSPLPSPTPVPQEKKAPPPVKPKPGPASSSIKEKQLPLLSIFKPEGPPPAPQAPQAPPLPPPTPEDQDKQEPPEKDSAVTVAGDDGIKTQLYKLTTSVSFSYVDPTWKIFLRKEVFYPKENFSHPYCLNLLCDQIIRDTFSESSFRISREEKRKMKDLLTEFRVGNSAQTIRGDGLKKRIVVAARDNWANYFSRLFPVQGEKGSDVQILGVSHRGMRLLKVEKAAGYHPEHLKILRSYGFADVLSVEMKGSNSLEFSLKTEQLILHSPKAPSIKTMVELFMQELRQDTNYVVALRSYVVDDKSLLSFKKGDIIELLPMQGVEPGWQFGSTGGRCGLFPTSLVQLAPAPDYLSSSMDRRAEQRKSMKTSPENRNTSRQSSLLSLTPEDTSTMLVPVGDHYTMIDFATTYFREAQSMQGLKGTPAEKSVADLVRHTKVPIQASLLRYSDNELNEAATKNFQTLMRFMGDQPKHKHQTEIQCIYEILQLCKEKENLHDEIYCQVIKQVTHNPQQESEMRGWLLLNLLTGYFLPSKILMPYATKFLQMASSDPSSTHHDIAKICQSNLRKNFLYGGRRHLPFPVEMEALLKGHGARRLVVLMPGGMEYLTRIRTFTVAKELLQEICEQMGIGEQQEIQDFVLVAVRSDDKNLGKMVRPIKLEEYLHDYLLEDKLVTLTLRRLTWRTPLHFDNQIYTDVHYGQVLWDYMNGRILLSQSKETEMQVGLFAVLQHWAKVEQQNSAPSREELKEYIPQTLQSSISPKALQSHMATLRTRQPLQPREAKIQFIENVMKLPFFGYTIFVVERISDATVPVPCFFGVNKEEIIVVDSTTQEVSQAIPLKELQKMRTLKPISDGGLPGLELNYGSPDSPKAMWVELSQAKELYHTIVVILDKTELHS</sequence>
<dbReference type="GO" id="GO:0005524">
    <property type="term" value="F:ATP binding"/>
    <property type="evidence" value="ECO:0007669"/>
    <property type="project" value="UniProtKB-UniRule"/>
</dbReference>
<dbReference type="Gene3D" id="2.30.29.30">
    <property type="entry name" value="Pleckstrin-homology domain (PH domain)/Phosphotyrosine-binding domain (PTB)"/>
    <property type="match status" value="1"/>
</dbReference>
<dbReference type="InterPro" id="IPR019748">
    <property type="entry name" value="FERM_central"/>
</dbReference>
<feature type="compositionally biased region" description="Basic and acidic residues" evidence="13">
    <location>
        <begin position="277"/>
        <end position="337"/>
    </location>
</feature>
<feature type="compositionally biased region" description="Basic and acidic residues" evidence="13">
    <location>
        <begin position="194"/>
        <end position="203"/>
    </location>
</feature>
<feature type="region of interest" description="Disordered" evidence="13">
    <location>
        <begin position="621"/>
        <end position="657"/>
    </location>
</feature>
<feature type="binding site" evidence="12">
    <location>
        <begin position="1031"/>
        <end position="1038"/>
    </location>
    <ligand>
        <name>ATP</name>
        <dbReference type="ChEBI" id="CHEBI:30616"/>
    </ligand>
</feature>
<keyword evidence="5" id="KW-0677">Repeat</keyword>
<feature type="compositionally biased region" description="Basic and acidic residues" evidence="13">
    <location>
        <begin position="476"/>
        <end position="486"/>
    </location>
</feature>
<dbReference type="InterPro" id="IPR038185">
    <property type="entry name" value="MyTH4_dom_sf"/>
</dbReference>
<feature type="compositionally biased region" description="Basic and acidic residues" evidence="13">
    <location>
        <begin position="493"/>
        <end position="508"/>
    </location>
</feature>
<dbReference type="GO" id="GO:0003774">
    <property type="term" value="F:cytoskeletal motor activity"/>
    <property type="evidence" value="ECO:0007669"/>
    <property type="project" value="UniProtKB-UniRule"/>
</dbReference>
<evidence type="ECO:0000256" key="9">
    <source>
        <dbReference type="ARBA" id="ARBA00023175"/>
    </source>
</evidence>
<dbReference type="Gene3D" id="3.40.850.10">
    <property type="entry name" value="Kinesin motor domain"/>
    <property type="match status" value="1"/>
</dbReference>
<dbReference type="Pfam" id="PF00373">
    <property type="entry name" value="FERM_M"/>
    <property type="match status" value="1"/>
</dbReference>
<feature type="region of interest" description="Disordered" evidence="13">
    <location>
        <begin position="737"/>
        <end position="765"/>
    </location>
</feature>
<feature type="compositionally biased region" description="Low complexity" evidence="13">
    <location>
        <begin position="263"/>
        <end position="276"/>
    </location>
</feature>
<feature type="compositionally biased region" description="Low complexity" evidence="13">
    <location>
        <begin position="2198"/>
        <end position="2208"/>
    </location>
</feature>
<feature type="region of interest" description="Disordered" evidence="13">
    <location>
        <begin position="2773"/>
        <end position="2804"/>
    </location>
</feature>
<protein>
    <recommendedName>
        <fullName evidence="20">Myosin XVB</fullName>
    </recommendedName>
</protein>
<feature type="compositionally biased region" description="Polar residues" evidence="13">
    <location>
        <begin position="373"/>
        <end position="383"/>
    </location>
</feature>
<comment type="similarity">
    <text evidence="2 12">Belongs to the TRAFAC class myosin-kinesin ATPase superfamily. Myosin family.</text>
</comment>
<feature type="domain" description="SH3" evidence="14">
    <location>
        <begin position="2707"/>
        <end position="2768"/>
    </location>
</feature>
<feature type="compositionally biased region" description="Low complexity" evidence="13">
    <location>
        <begin position="417"/>
        <end position="427"/>
    </location>
</feature>
<feature type="region of interest" description="Disordered" evidence="13">
    <location>
        <begin position="1"/>
        <end position="553"/>
    </location>
</feature>
<feature type="region of interest" description="Disordered" evidence="13">
    <location>
        <begin position="2198"/>
        <end position="2504"/>
    </location>
</feature>
<keyword evidence="7 12" id="KW-0067">ATP-binding</keyword>
<evidence type="ECO:0000256" key="8">
    <source>
        <dbReference type="ARBA" id="ARBA00023123"/>
    </source>
</evidence>
<dbReference type="PANTHER" id="PTHR22692">
    <property type="entry name" value="MYOSIN VII, XV"/>
    <property type="match status" value="1"/>
</dbReference>
<evidence type="ECO:0000256" key="10">
    <source>
        <dbReference type="ARBA" id="ARBA00023203"/>
    </source>
</evidence>
<feature type="compositionally biased region" description="Basic and acidic residues" evidence="13">
    <location>
        <begin position="2364"/>
        <end position="2374"/>
    </location>
</feature>
<dbReference type="PROSITE" id="PS50096">
    <property type="entry name" value="IQ"/>
    <property type="match status" value="1"/>
</dbReference>
<dbReference type="Proteomes" id="UP000796761">
    <property type="component" value="Unassembled WGS sequence"/>
</dbReference>
<dbReference type="SMART" id="SM00295">
    <property type="entry name" value="B41"/>
    <property type="match status" value="1"/>
</dbReference>
<name>A0A8K1GJK3_9PASS</name>
<feature type="compositionally biased region" description="Basic and acidic residues" evidence="13">
    <location>
        <begin position="648"/>
        <end position="657"/>
    </location>
</feature>
<feature type="compositionally biased region" description="Low complexity" evidence="13">
    <location>
        <begin position="2228"/>
        <end position="2244"/>
    </location>
</feature>
<comment type="subcellular location">
    <subcellularLocation>
        <location evidence="1">Cytoplasm</location>
    </subcellularLocation>
</comment>
<feature type="region of interest" description="Disordered" evidence="13">
    <location>
        <begin position="862"/>
        <end position="890"/>
    </location>
</feature>
<dbReference type="InterPro" id="IPR000857">
    <property type="entry name" value="MyTH4_dom"/>
</dbReference>
<feature type="region of interest" description="Disordered" evidence="13">
    <location>
        <begin position="2096"/>
        <end position="2118"/>
    </location>
</feature>
<dbReference type="GO" id="GO:0003779">
    <property type="term" value="F:actin binding"/>
    <property type="evidence" value="ECO:0007669"/>
    <property type="project" value="UniProtKB-KW"/>
</dbReference>
<feature type="compositionally biased region" description="Basic and acidic residues" evidence="13">
    <location>
        <begin position="743"/>
        <end position="754"/>
    </location>
</feature>
<evidence type="ECO:0000256" key="3">
    <source>
        <dbReference type="ARBA" id="ARBA00022443"/>
    </source>
</evidence>
<feature type="compositionally biased region" description="Basic residues" evidence="13">
    <location>
        <begin position="139"/>
        <end position="152"/>
    </location>
</feature>
<dbReference type="SUPFAM" id="SSF47031">
    <property type="entry name" value="Second domain of FERM"/>
    <property type="match status" value="1"/>
</dbReference>
<organism evidence="18 19">
    <name type="scientific">Zosterops borbonicus</name>
    <dbReference type="NCBI Taxonomy" id="364589"/>
    <lineage>
        <taxon>Eukaryota</taxon>
        <taxon>Metazoa</taxon>
        <taxon>Chordata</taxon>
        <taxon>Craniata</taxon>
        <taxon>Vertebrata</taxon>
        <taxon>Euteleostomi</taxon>
        <taxon>Archelosauria</taxon>
        <taxon>Archosauria</taxon>
        <taxon>Dinosauria</taxon>
        <taxon>Saurischia</taxon>
        <taxon>Theropoda</taxon>
        <taxon>Coelurosauria</taxon>
        <taxon>Aves</taxon>
        <taxon>Neognathae</taxon>
        <taxon>Neoaves</taxon>
        <taxon>Telluraves</taxon>
        <taxon>Australaves</taxon>
        <taxon>Passeriformes</taxon>
        <taxon>Sylvioidea</taxon>
        <taxon>Zosteropidae</taxon>
        <taxon>Zosterops</taxon>
    </lineage>
</organism>
<dbReference type="InterPro" id="IPR059004">
    <property type="entry name" value="MYO15"/>
</dbReference>
<evidence type="ECO:0000256" key="1">
    <source>
        <dbReference type="ARBA" id="ARBA00004496"/>
    </source>
</evidence>
<feature type="region of interest" description="Disordered" evidence="13">
    <location>
        <begin position="1996"/>
        <end position="2055"/>
    </location>
</feature>
<dbReference type="Pfam" id="PF00063">
    <property type="entry name" value="Myosin_head"/>
    <property type="match status" value="1"/>
</dbReference>
<feature type="domain" description="MyTH4" evidence="16">
    <location>
        <begin position="1769"/>
        <end position="1920"/>
    </location>
</feature>
<dbReference type="Gene3D" id="1.20.120.720">
    <property type="entry name" value="Myosin VI head, motor domain, U50 subdomain"/>
    <property type="match status" value="1"/>
</dbReference>
<gene>
    <name evidence="18" type="ORF">HGM15179_007425</name>
</gene>
<keyword evidence="8 12" id="KW-0518">Myosin</keyword>
<dbReference type="Gene3D" id="1.20.5.190">
    <property type="match status" value="1"/>
</dbReference>
<keyword evidence="4" id="KW-0963">Cytoplasm</keyword>
<dbReference type="PROSITE" id="PS51456">
    <property type="entry name" value="MYOSIN_MOTOR"/>
    <property type="match status" value="1"/>
</dbReference>
<dbReference type="SUPFAM" id="SSF50044">
    <property type="entry name" value="SH3-domain"/>
    <property type="match status" value="1"/>
</dbReference>
<comment type="caution">
    <text evidence="18">The sequence shown here is derived from an EMBL/GenBank/DDBJ whole genome shotgun (WGS) entry which is preliminary data.</text>
</comment>
<reference evidence="18" key="1">
    <citation type="submission" date="2019-04" db="EMBL/GenBank/DDBJ databases">
        <title>Genome assembly of Zosterops borbonicus 15179.</title>
        <authorList>
            <person name="Leroy T."/>
            <person name="Anselmetti Y."/>
            <person name="Tilak M.-K."/>
            <person name="Nabholz B."/>
        </authorList>
    </citation>
    <scope>NUCLEOTIDE SEQUENCE</scope>
    <source>
        <strain evidence="18">HGM_15179</strain>
        <tissue evidence="18">Muscle</tissue>
    </source>
</reference>
<evidence type="ECO:0000256" key="7">
    <source>
        <dbReference type="ARBA" id="ARBA00022840"/>
    </source>
</evidence>
<dbReference type="InterPro" id="IPR036028">
    <property type="entry name" value="SH3-like_dom_sf"/>
</dbReference>
<keyword evidence="10 12" id="KW-0009">Actin-binding</keyword>
<dbReference type="InterPro" id="IPR001452">
    <property type="entry name" value="SH3_domain"/>
</dbReference>
<evidence type="ECO:0000256" key="12">
    <source>
        <dbReference type="PROSITE-ProRule" id="PRU00782"/>
    </source>
</evidence>
<feature type="compositionally biased region" description="Pro residues" evidence="13">
    <location>
        <begin position="2466"/>
        <end position="2485"/>
    </location>
</feature>
<keyword evidence="3 11" id="KW-0728">SH3 domain</keyword>
<dbReference type="FunFam" id="1.10.10.820:FF:000001">
    <property type="entry name" value="Myosin heavy chain"/>
    <property type="match status" value="1"/>
</dbReference>
<evidence type="ECO:0000256" key="2">
    <source>
        <dbReference type="ARBA" id="ARBA00008314"/>
    </source>
</evidence>
<feature type="compositionally biased region" description="Low complexity" evidence="13">
    <location>
        <begin position="2354"/>
        <end position="2363"/>
    </location>
</feature>
<dbReference type="InterPro" id="IPR000299">
    <property type="entry name" value="FERM_domain"/>
</dbReference>
<dbReference type="InterPro" id="IPR036961">
    <property type="entry name" value="Kinesin_motor_dom_sf"/>
</dbReference>
<dbReference type="Gene3D" id="2.30.30.40">
    <property type="entry name" value="SH3 Domains"/>
    <property type="match status" value="1"/>
</dbReference>
<feature type="compositionally biased region" description="Polar residues" evidence="13">
    <location>
        <begin position="1996"/>
        <end position="2006"/>
    </location>
</feature>
<feature type="compositionally biased region" description="Basic and acidic residues" evidence="13">
    <location>
        <begin position="2310"/>
        <end position="2326"/>
    </location>
</feature>
<evidence type="ECO:0000259" key="16">
    <source>
        <dbReference type="PROSITE" id="PS51016"/>
    </source>
</evidence>
<feature type="compositionally biased region" description="Basic and acidic residues" evidence="13">
    <location>
        <begin position="2266"/>
        <end position="2285"/>
    </location>
</feature>
<dbReference type="Gene3D" id="6.20.240.20">
    <property type="match status" value="1"/>
</dbReference>
<evidence type="ECO:0000259" key="15">
    <source>
        <dbReference type="PROSITE" id="PS50057"/>
    </source>
</evidence>
<feature type="compositionally biased region" description="Basic and acidic residues" evidence="13">
    <location>
        <begin position="388"/>
        <end position="415"/>
    </location>
</feature>
<dbReference type="InterPro" id="IPR011993">
    <property type="entry name" value="PH-like_dom_sf"/>
</dbReference>
<keyword evidence="6 12" id="KW-0547">Nucleotide-binding</keyword>
<feature type="domain" description="MyTH4" evidence="16">
    <location>
        <begin position="2854"/>
        <end position="3007"/>
    </location>
</feature>
<feature type="compositionally biased region" description="Basic and acidic residues" evidence="13">
    <location>
        <begin position="70"/>
        <end position="81"/>
    </location>
</feature>
<feature type="compositionally biased region" description="Polar residues" evidence="13">
    <location>
        <begin position="2787"/>
        <end position="2804"/>
    </location>
</feature>
<feature type="compositionally biased region" description="Polar residues" evidence="13">
    <location>
        <begin position="571"/>
        <end position="584"/>
    </location>
</feature>
<feature type="compositionally biased region" description="Polar residues" evidence="13">
    <location>
        <begin position="536"/>
        <end position="545"/>
    </location>
</feature>
<evidence type="ECO:0000256" key="4">
    <source>
        <dbReference type="ARBA" id="ARBA00022490"/>
    </source>
</evidence>
<evidence type="ECO:0000256" key="6">
    <source>
        <dbReference type="ARBA" id="ARBA00022741"/>
    </source>
</evidence>
<dbReference type="InterPro" id="IPR000048">
    <property type="entry name" value="IQ_motif_EF-hand-BS"/>
</dbReference>
<dbReference type="InterPro" id="IPR051567">
    <property type="entry name" value="Unconventional_Myosin_ATPase"/>
</dbReference>
<feature type="compositionally biased region" description="Basic and acidic residues" evidence="13">
    <location>
        <begin position="2487"/>
        <end position="2498"/>
    </location>
</feature>
<feature type="compositionally biased region" description="Basic and acidic residues" evidence="13">
    <location>
        <begin position="453"/>
        <end position="469"/>
    </location>
</feature>
<dbReference type="GO" id="GO:0005737">
    <property type="term" value="C:cytoplasm"/>
    <property type="evidence" value="ECO:0007669"/>
    <property type="project" value="UniProtKB-SubCell"/>
</dbReference>
<dbReference type="SMART" id="SM00139">
    <property type="entry name" value="MyTH4"/>
    <property type="match status" value="2"/>
</dbReference>
<accession>A0A8K1GJK3</accession>
<dbReference type="PANTHER" id="PTHR22692:SF16">
    <property type="entry name" value="MYOSIN XVB"/>
    <property type="match status" value="1"/>
</dbReference>
<dbReference type="InterPro" id="IPR019749">
    <property type="entry name" value="Band_41_domain"/>
</dbReference>
<dbReference type="Gene3D" id="1.20.58.530">
    <property type="match status" value="1"/>
</dbReference>
<dbReference type="PROSITE" id="PS50057">
    <property type="entry name" value="FERM_3"/>
    <property type="match status" value="1"/>
</dbReference>
<evidence type="ECO:0000259" key="17">
    <source>
        <dbReference type="PROSITE" id="PS51456"/>
    </source>
</evidence>
<dbReference type="CDD" id="cd23767">
    <property type="entry name" value="IQCD"/>
    <property type="match status" value="1"/>
</dbReference>
<feature type="region of interest" description="Disordered" evidence="13">
    <location>
        <begin position="569"/>
        <end position="604"/>
    </location>
</feature>
<dbReference type="PROSITE" id="PS50002">
    <property type="entry name" value="SH3"/>
    <property type="match status" value="1"/>
</dbReference>
<dbReference type="SMART" id="SM00015">
    <property type="entry name" value="IQ"/>
    <property type="match status" value="1"/>
</dbReference>
<feature type="compositionally biased region" description="Low complexity" evidence="13">
    <location>
        <begin position="204"/>
        <end position="214"/>
    </location>
</feature>
<feature type="domain" description="Myosin motor" evidence="17">
    <location>
        <begin position="1006"/>
        <end position="1613"/>
    </location>
</feature>
<dbReference type="Gene3D" id="1.10.10.820">
    <property type="match status" value="1"/>
</dbReference>
<feature type="region of interest" description="Actin-binding" evidence="12">
    <location>
        <begin position="1492"/>
        <end position="1514"/>
    </location>
</feature>
<dbReference type="Pfam" id="PF07653">
    <property type="entry name" value="SH3_2"/>
    <property type="match status" value="1"/>
</dbReference>
<keyword evidence="19" id="KW-1185">Reference proteome</keyword>
<feature type="domain" description="FERM" evidence="15">
    <location>
        <begin position="3013"/>
        <end position="3316"/>
    </location>
</feature>
<evidence type="ECO:0000313" key="18">
    <source>
        <dbReference type="EMBL" id="TRZ19692.1"/>
    </source>
</evidence>
<dbReference type="SMART" id="SM00242">
    <property type="entry name" value="MYSc"/>
    <property type="match status" value="1"/>
</dbReference>
<evidence type="ECO:0000256" key="5">
    <source>
        <dbReference type="ARBA" id="ARBA00022737"/>
    </source>
</evidence>
<dbReference type="SMART" id="SM00326">
    <property type="entry name" value="SH3"/>
    <property type="match status" value="1"/>
</dbReference>
<dbReference type="Gene3D" id="1.25.40.530">
    <property type="entry name" value="MyTH4 domain"/>
    <property type="match status" value="3"/>
</dbReference>
<feature type="compositionally biased region" description="Basic residues" evidence="13">
    <location>
        <begin position="100"/>
        <end position="116"/>
    </location>
</feature>
<evidence type="ECO:0000259" key="14">
    <source>
        <dbReference type="PROSITE" id="PS50002"/>
    </source>
</evidence>
<dbReference type="GO" id="GO:0016459">
    <property type="term" value="C:myosin complex"/>
    <property type="evidence" value="ECO:0007669"/>
    <property type="project" value="UniProtKB-KW"/>
</dbReference>
<dbReference type="PRINTS" id="PR00193">
    <property type="entry name" value="MYOSINHEAVY"/>
</dbReference>
<feature type="compositionally biased region" description="Basic and acidic residues" evidence="13">
    <location>
        <begin position="29"/>
        <end position="49"/>
    </location>
</feature>
<keyword evidence="9 12" id="KW-0505">Motor protein</keyword>
<feature type="region of interest" description="Disordered" evidence="13">
    <location>
        <begin position="822"/>
        <end position="844"/>
    </location>
</feature>
<dbReference type="Pfam" id="PF00612">
    <property type="entry name" value="IQ"/>
    <property type="match status" value="1"/>
</dbReference>
<evidence type="ECO:0000256" key="11">
    <source>
        <dbReference type="PROSITE-ProRule" id="PRU00192"/>
    </source>
</evidence>
<evidence type="ECO:0000256" key="13">
    <source>
        <dbReference type="SAM" id="MobiDB-lite"/>
    </source>
</evidence>
<dbReference type="OrthoDB" id="8182952at2759"/>
<dbReference type="Pfam" id="PF26570">
    <property type="entry name" value="MYO15"/>
    <property type="match status" value="1"/>
</dbReference>
<dbReference type="EMBL" id="SWJQ01000176">
    <property type="protein sequence ID" value="TRZ19692.1"/>
    <property type="molecule type" value="Genomic_DNA"/>
</dbReference>
<proteinExistence type="inferred from homology"/>
<dbReference type="InterPro" id="IPR001609">
    <property type="entry name" value="Myosin_head_motor_dom-like"/>
</dbReference>
<dbReference type="InterPro" id="IPR027417">
    <property type="entry name" value="P-loop_NTPase"/>
</dbReference>
<evidence type="ECO:0008006" key="20">
    <source>
        <dbReference type="Google" id="ProtNLM"/>
    </source>
</evidence>
<feature type="compositionally biased region" description="Basic and acidic residues" evidence="13">
    <location>
        <begin position="349"/>
        <end position="361"/>
    </location>
</feature>
<dbReference type="Pfam" id="PF00784">
    <property type="entry name" value="MyTH4"/>
    <property type="match status" value="2"/>
</dbReference>
<dbReference type="PROSITE" id="PS51016">
    <property type="entry name" value="MYTH4"/>
    <property type="match status" value="2"/>
</dbReference>
<dbReference type="CDD" id="cd14473">
    <property type="entry name" value="FERM_B-lobe"/>
    <property type="match status" value="1"/>
</dbReference>
<feature type="compositionally biased region" description="Pro residues" evidence="13">
    <location>
        <begin position="2327"/>
        <end position="2341"/>
    </location>
</feature>
<evidence type="ECO:0000313" key="19">
    <source>
        <dbReference type="Proteomes" id="UP000796761"/>
    </source>
</evidence>